<feature type="repeat" description="ANK" evidence="3">
    <location>
        <begin position="406"/>
        <end position="438"/>
    </location>
</feature>
<dbReference type="InterPro" id="IPR001496">
    <property type="entry name" value="SOCS_box"/>
</dbReference>
<dbReference type="Gene3D" id="1.25.40.20">
    <property type="entry name" value="Ankyrin repeat-containing domain"/>
    <property type="match status" value="3"/>
</dbReference>
<dbReference type="Proteomes" id="UP000683360">
    <property type="component" value="Unassembled WGS sequence"/>
</dbReference>
<organism evidence="5 6">
    <name type="scientific">Mytilus edulis</name>
    <name type="common">Blue mussel</name>
    <dbReference type="NCBI Taxonomy" id="6550"/>
    <lineage>
        <taxon>Eukaryota</taxon>
        <taxon>Metazoa</taxon>
        <taxon>Spiralia</taxon>
        <taxon>Lophotrochozoa</taxon>
        <taxon>Mollusca</taxon>
        <taxon>Bivalvia</taxon>
        <taxon>Autobranchia</taxon>
        <taxon>Pteriomorphia</taxon>
        <taxon>Mytilida</taxon>
        <taxon>Mytiloidea</taxon>
        <taxon>Mytilidae</taxon>
        <taxon>Mytilinae</taxon>
        <taxon>Mytilus</taxon>
    </lineage>
</organism>
<feature type="domain" description="SOCS box" evidence="4">
    <location>
        <begin position="545"/>
        <end position="583"/>
    </location>
</feature>
<dbReference type="PROSITE" id="PS50088">
    <property type="entry name" value="ANK_REPEAT"/>
    <property type="match status" value="6"/>
</dbReference>
<dbReference type="AlphaFoldDB" id="A0A8S3TZP5"/>
<feature type="repeat" description="ANK" evidence="3">
    <location>
        <begin position="141"/>
        <end position="173"/>
    </location>
</feature>
<dbReference type="Gene3D" id="1.10.750.20">
    <property type="entry name" value="SOCS box"/>
    <property type="match status" value="1"/>
</dbReference>
<dbReference type="PROSITE" id="PS50297">
    <property type="entry name" value="ANK_REP_REGION"/>
    <property type="match status" value="5"/>
</dbReference>
<proteinExistence type="predicted"/>
<reference evidence="5" key="1">
    <citation type="submission" date="2021-03" db="EMBL/GenBank/DDBJ databases">
        <authorList>
            <person name="Bekaert M."/>
        </authorList>
    </citation>
    <scope>NUCLEOTIDE SEQUENCE</scope>
</reference>
<comment type="caution">
    <text evidence="5">The sequence shown here is derived from an EMBL/GenBank/DDBJ whole genome shotgun (WGS) entry which is preliminary data.</text>
</comment>
<evidence type="ECO:0000256" key="2">
    <source>
        <dbReference type="ARBA" id="ARBA00023043"/>
    </source>
</evidence>
<dbReference type="SUPFAM" id="SSF48403">
    <property type="entry name" value="Ankyrin repeat"/>
    <property type="match status" value="1"/>
</dbReference>
<evidence type="ECO:0000313" key="6">
    <source>
        <dbReference type="Proteomes" id="UP000683360"/>
    </source>
</evidence>
<dbReference type="SMART" id="SM00248">
    <property type="entry name" value="ANK"/>
    <property type="match status" value="12"/>
</dbReference>
<dbReference type="OrthoDB" id="426293at2759"/>
<evidence type="ECO:0000259" key="4">
    <source>
        <dbReference type="PROSITE" id="PS50225"/>
    </source>
</evidence>
<dbReference type="PROSITE" id="PS50225">
    <property type="entry name" value="SOCS"/>
    <property type="match status" value="1"/>
</dbReference>
<name>A0A8S3TZP5_MYTED</name>
<dbReference type="SMART" id="SM00969">
    <property type="entry name" value="SOCS_box"/>
    <property type="match status" value="1"/>
</dbReference>
<sequence length="590" mass="65816">MDEESKRSDTDIRHIQALLFEQIVMDGESEDTVKLLDKHKDILDLEIFIETDQTCTCAKIYESFPYASLPDSTSQVEALLDVLLDDIRSGICHCHSSDESRLRDCKPSLSLIHIASGLGLQNIVRLLKQYGCNLNVRTSIYERTALHFAVKKHQIDVVDFLLSQNVDVNVQSNPDKVSPLALAMVSRFKDIVEKLLKVKNIDLDIRNSSNEGPVILAMHLVDEEMFGMLLDAGASPNVTDDRGNSALMLGTVRGACYVKKLISKGVNLNARNRRHESALFFATYVENEEIVQMLLQAGADPNLTSSDGTTALLTACYQGSTKIVQILVNHKSDINVSNPQRYSSIHIAAWNGYYQIVNILLKAGMHHDTPTRDGNTPIALAAHGGHQSVIDILLPLGCNVNNADKDKDTALHYAAYNNMVEGVRKLLECGADPNCQNSYKATPLWNAVYMKHKDIVKLLLTANVEMEVASVGINQHSQSDTAVQIYPKPRSPLYVAVDRGCFEIMLLLIAAGYNLHSEAWVFCDDMYPKENRDLNMQALLKKFASEPPRLIAVCRNFFRRSFGQQIHNKVQHLELPVTLKNYLILGDVLS</sequence>
<dbReference type="CDD" id="cd03716">
    <property type="entry name" value="SOCS_ASB_like"/>
    <property type="match status" value="1"/>
</dbReference>
<gene>
    <name evidence="5" type="ORF">MEDL_46904</name>
</gene>
<dbReference type="InterPro" id="IPR002110">
    <property type="entry name" value="Ankyrin_rpt"/>
</dbReference>
<feature type="repeat" description="ANK" evidence="3">
    <location>
        <begin position="274"/>
        <end position="306"/>
    </location>
</feature>
<dbReference type="PANTHER" id="PTHR24178:SF41">
    <property type="entry name" value="ANKYRIN-2 ISOFORM X1"/>
    <property type="match status" value="1"/>
</dbReference>
<dbReference type="InterPro" id="IPR036770">
    <property type="entry name" value="Ankyrin_rpt-contain_sf"/>
</dbReference>
<keyword evidence="1" id="KW-0677">Repeat</keyword>
<protein>
    <recommendedName>
        <fullName evidence="4">SOCS box domain-containing protein</fullName>
    </recommendedName>
</protein>
<dbReference type="Pfam" id="PF12796">
    <property type="entry name" value="Ank_2"/>
    <property type="match status" value="3"/>
</dbReference>
<evidence type="ECO:0000256" key="1">
    <source>
        <dbReference type="ARBA" id="ARBA00022737"/>
    </source>
</evidence>
<feature type="repeat" description="ANK" evidence="3">
    <location>
        <begin position="307"/>
        <end position="339"/>
    </location>
</feature>
<accession>A0A8S3TZP5</accession>
<dbReference type="EMBL" id="CAJPWZ010002228">
    <property type="protein sequence ID" value="CAG2234260.1"/>
    <property type="molecule type" value="Genomic_DNA"/>
</dbReference>
<keyword evidence="6" id="KW-1185">Reference proteome</keyword>
<feature type="repeat" description="ANK" evidence="3">
    <location>
        <begin position="373"/>
        <end position="405"/>
    </location>
</feature>
<keyword evidence="2 3" id="KW-0040">ANK repeat</keyword>
<evidence type="ECO:0000256" key="3">
    <source>
        <dbReference type="PROSITE-ProRule" id="PRU00023"/>
    </source>
</evidence>
<evidence type="ECO:0000313" key="5">
    <source>
        <dbReference type="EMBL" id="CAG2234260.1"/>
    </source>
</evidence>
<dbReference type="PANTHER" id="PTHR24178">
    <property type="entry name" value="MOLTING PROTEIN MLT-4"/>
    <property type="match status" value="1"/>
</dbReference>
<dbReference type="Pfam" id="PF00023">
    <property type="entry name" value="Ank"/>
    <property type="match status" value="1"/>
</dbReference>
<dbReference type="Pfam" id="PF07525">
    <property type="entry name" value="SOCS_box"/>
    <property type="match status" value="1"/>
</dbReference>
<feature type="repeat" description="ANK" evidence="3">
    <location>
        <begin position="340"/>
        <end position="372"/>
    </location>
</feature>